<organism evidence="2 3">
    <name type="scientific">Coemansia asiatica</name>
    <dbReference type="NCBI Taxonomy" id="1052880"/>
    <lineage>
        <taxon>Eukaryota</taxon>
        <taxon>Fungi</taxon>
        <taxon>Fungi incertae sedis</taxon>
        <taxon>Zoopagomycota</taxon>
        <taxon>Kickxellomycotina</taxon>
        <taxon>Kickxellomycetes</taxon>
        <taxon>Kickxellales</taxon>
        <taxon>Kickxellaceae</taxon>
        <taxon>Coemansia</taxon>
    </lineage>
</organism>
<proteinExistence type="predicted"/>
<evidence type="ECO:0000313" key="3">
    <source>
        <dbReference type="Proteomes" id="UP001145021"/>
    </source>
</evidence>
<dbReference type="EMBL" id="JANBOH010000539">
    <property type="protein sequence ID" value="KAJ1641955.1"/>
    <property type="molecule type" value="Genomic_DNA"/>
</dbReference>
<feature type="compositionally biased region" description="Polar residues" evidence="1">
    <location>
        <begin position="269"/>
        <end position="279"/>
    </location>
</feature>
<sequence>MSGVYDPDSLDGLSQAGDNQNANFDRLLKNFSFSVRKFSGDIKADHISARTWIRKVVRWRRESLRGVDNAEFIAEITRLLHGSAQQLVENIDFTQPAEILGTIQRAFPHQRYQRELVKLIDSGEAFVDCEGPVLTTRLETYIAELEDDVHGLWAIAEAIHKLFSFYWEFLNMPESAITSADLIASIQEIRRRLNNNYMAHAIPFGKMVRSQNPNPKSKTSESNKSPASNAAKTPQKSSGQPSKSSQRRARQKSQLKEVLDKLNKLETAALSTNQSQGKD</sequence>
<dbReference type="Proteomes" id="UP001145021">
    <property type="component" value="Unassembled WGS sequence"/>
</dbReference>
<feature type="compositionally biased region" description="Low complexity" evidence="1">
    <location>
        <begin position="234"/>
        <end position="244"/>
    </location>
</feature>
<feature type="region of interest" description="Disordered" evidence="1">
    <location>
        <begin position="204"/>
        <end position="279"/>
    </location>
</feature>
<gene>
    <name evidence="2" type="ORF">LPJ64_006147</name>
</gene>
<evidence type="ECO:0000256" key="1">
    <source>
        <dbReference type="SAM" id="MobiDB-lite"/>
    </source>
</evidence>
<evidence type="ECO:0000313" key="2">
    <source>
        <dbReference type="EMBL" id="KAJ1641955.1"/>
    </source>
</evidence>
<protein>
    <submittedName>
        <fullName evidence="2">Uncharacterized protein</fullName>
    </submittedName>
</protein>
<feature type="compositionally biased region" description="Basic and acidic residues" evidence="1">
    <location>
        <begin position="254"/>
        <end position="264"/>
    </location>
</feature>
<comment type="caution">
    <text evidence="2">The sequence shown here is derived from an EMBL/GenBank/DDBJ whole genome shotgun (WGS) entry which is preliminary data.</text>
</comment>
<accession>A0A9W7XFV3</accession>
<keyword evidence="3" id="KW-1185">Reference proteome</keyword>
<feature type="compositionally biased region" description="Polar residues" evidence="1">
    <location>
        <begin position="209"/>
        <end position="232"/>
    </location>
</feature>
<dbReference type="AlphaFoldDB" id="A0A9W7XFV3"/>
<name>A0A9W7XFV3_9FUNG</name>
<reference evidence="2" key="1">
    <citation type="submission" date="2022-07" db="EMBL/GenBank/DDBJ databases">
        <title>Phylogenomic reconstructions and comparative analyses of Kickxellomycotina fungi.</title>
        <authorList>
            <person name="Reynolds N.K."/>
            <person name="Stajich J.E."/>
            <person name="Barry K."/>
            <person name="Grigoriev I.V."/>
            <person name="Crous P."/>
            <person name="Smith M.E."/>
        </authorList>
    </citation>
    <scope>NUCLEOTIDE SEQUENCE</scope>
    <source>
        <strain evidence="2">NBRC 105413</strain>
    </source>
</reference>